<protein>
    <submittedName>
        <fullName evidence="1">Uncharacterized protein</fullName>
    </submittedName>
</protein>
<dbReference type="InParanoid" id="A0A024GCW4"/>
<name>A0A024GCW4_9STRA</name>
<sequence length="311" mass="34189">MSTGNLGIKVLGLTSSGTKKQPLAVQVGIDDRLLTGRMSDSLPSSDILNFDVTDMNHIATFNVINANEEVLGSYKIKINDLLLIQFSPKVLEVETPDLDGIVTIQFEAIWTSKTRTQKYAGEPAARIQGEAAAALMGDPKTAMALHYPHRPFFARISYYYDFTKRIYAYTTSFPLIAYMARVNESIANTIVLKVAKKSLYDIDEKSIVPRLERLDDKVDEMISAVITKILKGELFIIKKKNKAVHVISESAKRATSSASGAVGVGVDAVSAVHSITMRSIKYVTYGVYSGARNSMVYMISHIPLVGAKIRT</sequence>
<keyword evidence="2" id="KW-1185">Reference proteome</keyword>
<organism evidence="1 2">
    <name type="scientific">Albugo candida</name>
    <dbReference type="NCBI Taxonomy" id="65357"/>
    <lineage>
        <taxon>Eukaryota</taxon>
        <taxon>Sar</taxon>
        <taxon>Stramenopiles</taxon>
        <taxon>Oomycota</taxon>
        <taxon>Peronosporomycetes</taxon>
        <taxon>Albuginales</taxon>
        <taxon>Albuginaceae</taxon>
        <taxon>Albugo</taxon>
    </lineage>
</organism>
<reference evidence="1 2" key="1">
    <citation type="submission" date="2012-05" db="EMBL/GenBank/DDBJ databases">
        <title>Recombination and specialization in a pathogen metapopulation.</title>
        <authorList>
            <person name="Gardiner A."/>
            <person name="Kemen E."/>
            <person name="Schultz-Larsen T."/>
            <person name="MacLean D."/>
            <person name="Van Oosterhout C."/>
            <person name="Jones J.D.G."/>
        </authorList>
    </citation>
    <scope>NUCLEOTIDE SEQUENCE [LARGE SCALE GENOMIC DNA]</scope>
    <source>
        <strain evidence="1 2">Ac Nc2</strain>
    </source>
</reference>
<dbReference type="Proteomes" id="UP000053237">
    <property type="component" value="Unassembled WGS sequence"/>
</dbReference>
<dbReference type="EMBL" id="CAIX01000063">
    <property type="protein sequence ID" value="CCI44172.1"/>
    <property type="molecule type" value="Genomic_DNA"/>
</dbReference>
<dbReference type="AlphaFoldDB" id="A0A024GCW4"/>
<evidence type="ECO:0000313" key="1">
    <source>
        <dbReference type="EMBL" id="CCI44172.1"/>
    </source>
</evidence>
<proteinExistence type="predicted"/>
<dbReference type="OrthoDB" id="72231at2759"/>
<accession>A0A024GCW4</accession>
<gene>
    <name evidence="1" type="ORF">BN9_049560</name>
</gene>
<evidence type="ECO:0000313" key="2">
    <source>
        <dbReference type="Proteomes" id="UP000053237"/>
    </source>
</evidence>
<comment type="caution">
    <text evidence="1">The sequence shown here is derived from an EMBL/GenBank/DDBJ whole genome shotgun (WGS) entry which is preliminary data.</text>
</comment>